<name>A0A1G1ZS02_9BACT</name>
<accession>A0A1G1ZS02</accession>
<feature type="transmembrane region" description="Helical" evidence="1">
    <location>
        <begin position="12"/>
        <end position="32"/>
    </location>
</feature>
<gene>
    <name evidence="2" type="ORF">A3I24_04390</name>
</gene>
<comment type="caution">
    <text evidence="2">The sequence shown here is derived from an EMBL/GenBank/DDBJ whole genome shotgun (WGS) entry which is preliminary data.</text>
</comment>
<organism evidence="2 3">
    <name type="scientific">Candidatus Harrisonbacteria bacterium RIFCSPLOWO2_02_FULL_41_13b</name>
    <dbReference type="NCBI Taxonomy" id="1798409"/>
    <lineage>
        <taxon>Bacteria</taxon>
        <taxon>Candidatus Harrisoniibacteriota</taxon>
    </lineage>
</organism>
<keyword evidence="1" id="KW-0472">Membrane</keyword>
<reference evidence="2 3" key="1">
    <citation type="journal article" date="2016" name="Nat. Commun.">
        <title>Thousands of microbial genomes shed light on interconnected biogeochemical processes in an aquifer system.</title>
        <authorList>
            <person name="Anantharaman K."/>
            <person name="Brown C.T."/>
            <person name="Hug L.A."/>
            <person name="Sharon I."/>
            <person name="Castelle C.J."/>
            <person name="Probst A.J."/>
            <person name="Thomas B.C."/>
            <person name="Singh A."/>
            <person name="Wilkins M.J."/>
            <person name="Karaoz U."/>
            <person name="Brodie E.L."/>
            <person name="Williams K.H."/>
            <person name="Hubbard S.S."/>
            <person name="Banfield J.F."/>
        </authorList>
    </citation>
    <scope>NUCLEOTIDE SEQUENCE [LARGE SCALE GENOMIC DNA]</scope>
</reference>
<proteinExistence type="predicted"/>
<sequence length="253" mass="28228">MSSKRLIKQIIYGFFYLVFFSGLGYGIYFLVFRASPTCFDNRQNQDETAVDCGGSCVSCALKNLSPVEIFLQPKFLNADLESGSAYFQLKNSNSVGADHFSYYLDFYDVQDGLIDTVSGTSFVYPRSIKTIVEAPIRINFENIGRVGLRIEDFNWRLAEEFSQPDLRSRAVKSEIIKDQIRVTGLALNNNSFKLSAVNIAAVIFSKSGREVAASKTVIKDLDPFEERAFTVLLPKAGDPIDTSATLIFVDGLR</sequence>
<dbReference type="EMBL" id="MHJL01000033">
    <property type="protein sequence ID" value="OGY66896.1"/>
    <property type="molecule type" value="Genomic_DNA"/>
</dbReference>
<keyword evidence="1" id="KW-0812">Transmembrane</keyword>
<evidence type="ECO:0000313" key="3">
    <source>
        <dbReference type="Proteomes" id="UP000177690"/>
    </source>
</evidence>
<protein>
    <submittedName>
        <fullName evidence="2">Uncharacterized protein</fullName>
    </submittedName>
</protein>
<keyword evidence="1" id="KW-1133">Transmembrane helix</keyword>
<dbReference type="Proteomes" id="UP000177690">
    <property type="component" value="Unassembled WGS sequence"/>
</dbReference>
<evidence type="ECO:0000313" key="2">
    <source>
        <dbReference type="EMBL" id="OGY66896.1"/>
    </source>
</evidence>
<dbReference type="AlphaFoldDB" id="A0A1G1ZS02"/>
<dbReference type="STRING" id="1798409.A3I24_04390"/>
<evidence type="ECO:0000256" key="1">
    <source>
        <dbReference type="SAM" id="Phobius"/>
    </source>
</evidence>